<proteinExistence type="predicted"/>
<dbReference type="EMBL" id="CAJNRD030001119">
    <property type="protein sequence ID" value="CAG5089597.1"/>
    <property type="molecule type" value="Genomic_DNA"/>
</dbReference>
<evidence type="ECO:0000313" key="2">
    <source>
        <dbReference type="EMBL" id="CAG5089597.1"/>
    </source>
</evidence>
<protein>
    <submittedName>
        <fullName evidence="2">Uncharacterized protein</fullName>
    </submittedName>
</protein>
<feature type="region of interest" description="Disordered" evidence="1">
    <location>
        <begin position="14"/>
        <end position="43"/>
    </location>
</feature>
<dbReference type="Proteomes" id="UP000786811">
    <property type="component" value="Unassembled WGS sequence"/>
</dbReference>
<feature type="compositionally biased region" description="Basic and acidic residues" evidence="1">
    <location>
        <begin position="14"/>
        <end position="23"/>
    </location>
</feature>
<accession>A0A8J2H9X8</accession>
<reference evidence="2" key="1">
    <citation type="submission" date="2021-04" db="EMBL/GenBank/DDBJ databases">
        <authorList>
            <person name="Chebbi M.A.C M."/>
        </authorList>
    </citation>
    <scope>NUCLEOTIDE SEQUENCE</scope>
</reference>
<evidence type="ECO:0000313" key="3">
    <source>
        <dbReference type="Proteomes" id="UP000786811"/>
    </source>
</evidence>
<comment type="caution">
    <text evidence="2">The sequence shown here is derived from an EMBL/GenBank/DDBJ whole genome shotgun (WGS) entry which is preliminary data.</text>
</comment>
<organism evidence="2 3">
    <name type="scientific">Cotesia congregata</name>
    <name type="common">Parasitoid wasp</name>
    <name type="synonym">Apanteles congregatus</name>
    <dbReference type="NCBI Taxonomy" id="51543"/>
    <lineage>
        <taxon>Eukaryota</taxon>
        <taxon>Metazoa</taxon>
        <taxon>Ecdysozoa</taxon>
        <taxon>Arthropoda</taxon>
        <taxon>Hexapoda</taxon>
        <taxon>Insecta</taxon>
        <taxon>Pterygota</taxon>
        <taxon>Neoptera</taxon>
        <taxon>Endopterygota</taxon>
        <taxon>Hymenoptera</taxon>
        <taxon>Apocrita</taxon>
        <taxon>Ichneumonoidea</taxon>
        <taxon>Braconidae</taxon>
        <taxon>Microgastrinae</taxon>
        <taxon>Cotesia</taxon>
    </lineage>
</organism>
<sequence length="123" mass="14142">MDVNSGSFEAVACKVEKNEKDTQINENLDNGQERDSDQEHPINMEEIKIEPDDTDNTEIPDQDMIIPGMTNIFLNYKIYDTEIRVSSKRKSSNKKAATKRKITTKIKKKRVVEIKTEKLSPIN</sequence>
<gene>
    <name evidence="2" type="ORF">HICCMSTLAB_LOCUS5299</name>
</gene>
<evidence type="ECO:0000256" key="1">
    <source>
        <dbReference type="SAM" id="MobiDB-lite"/>
    </source>
</evidence>
<dbReference type="AlphaFoldDB" id="A0A8J2H9X8"/>
<name>A0A8J2H9X8_COTCN</name>
<keyword evidence="3" id="KW-1185">Reference proteome</keyword>
<feature type="compositionally biased region" description="Basic and acidic residues" evidence="1">
    <location>
        <begin position="31"/>
        <end position="43"/>
    </location>
</feature>